<evidence type="ECO:0000313" key="2">
    <source>
        <dbReference type="Proteomes" id="UP001239462"/>
    </source>
</evidence>
<name>A0ABT7PHC0_9BACT</name>
<organism evidence="1 2">
    <name type="scientific">Roseiconus lacunae</name>
    <dbReference type="NCBI Taxonomy" id="2605694"/>
    <lineage>
        <taxon>Bacteria</taxon>
        <taxon>Pseudomonadati</taxon>
        <taxon>Planctomycetota</taxon>
        <taxon>Planctomycetia</taxon>
        <taxon>Pirellulales</taxon>
        <taxon>Pirellulaceae</taxon>
        <taxon>Roseiconus</taxon>
    </lineage>
</organism>
<keyword evidence="2" id="KW-1185">Reference proteome</keyword>
<dbReference type="Proteomes" id="UP001239462">
    <property type="component" value="Unassembled WGS sequence"/>
</dbReference>
<protein>
    <submittedName>
        <fullName evidence="1">Uncharacterized protein</fullName>
    </submittedName>
</protein>
<dbReference type="EMBL" id="JASZZN010000006">
    <property type="protein sequence ID" value="MDM4015894.1"/>
    <property type="molecule type" value="Genomic_DNA"/>
</dbReference>
<reference evidence="1 2" key="1">
    <citation type="submission" date="2023-06" db="EMBL/GenBank/DDBJ databases">
        <title>Roseiconus lacunae JC819 isolated from Gulf of Mannar region, Tamil Nadu.</title>
        <authorList>
            <person name="Pk S."/>
            <person name="Ch S."/>
            <person name="Ch V.R."/>
        </authorList>
    </citation>
    <scope>NUCLEOTIDE SEQUENCE [LARGE SCALE GENOMIC DNA]</scope>
    <source>
        <strain evidence="1 2">JC819</strain>
    </source>
</reference>
<accession>A0ABT7PHC0</accession>
<proteinExistence type="predicted"/>
<evidence type="ECO:0000313" key="1">
    <source>
        <dbReference type="EMBL" id="MDM4015894.1"/>
    </source>
</evidence>
<sequence>MFDDPAAKTPSHQLRKLGTVFRQPLQNCVYYPKDKYSADAGTEKVHMSDAFYVNVERGNFKRVAADAKDITKYQLTSSDLLVARRSLTIEGAAKPFMTPEANEPLIYESSFIHVSPDPEFLSPLYLFHFP</sequence>
<comment type="caution">
    <text evidence="1">The sequence shown here is derived from an EMBL/GenBank/DDBJ whole genome shotgun (WGS) entry which is preliminary data.</text>
</comment>
<gene>
    <name evidence="1" type="ORF">QTN89_10665</name>
</gene>
<dbReference type="RefSeq" id="WP_289163437.1">
    <property type="nucleotide sequence ID" value="NZ_JASZZN010000006.1"/>
</dbReference>